<feature type="region of interest" description="Disordered" evidence="7">
    <location>
        <begin position="548"/>
        <end position="576"/>
    </location>
</feature>
<feature type="compositionally biased region" description="Basic and acidic residues" evidence="7">
    <location>
        <begin position="688"/>
        <end position="717"/>
    </location>
</feature>
<accession>A0AAV9J345</accession>
<feature type="compositionally biased region" description="Basic and acidic residues" evidence="7">
    <location>
        <begin position="325"/>
        <end position="339"/>
    </location>
</feature>
<comment type="caution">
    <text evidence="8">The sequence shown here is derived from an EMBL/GenBank/DDBJ whole genome shotgun (WGS) entry which is preliminary data.</text>
</comment>
<dbReference type="EMBL" id="JANCYW010000020">
    <property type="protein sequence ID" value="KAK4538744.1"/>
    <property type="molecule type" value="Genomic_DNA"/>
</dbReference>
<feature type="compositionally biased region" description="Acidic residues" evidence="7">
    <location>
        <begin position="203"/>
        <end position="217"/>
    </location>
</feature>
<keyword evidence="4" id="KW-0539">Nucleus</keyword>
<name>A0AAV9J345_CYACA</name>
<feature type="region of interest" description="Disordered" evidence="7">
    <location>
        <begin position="162"/>
        <end position="372"/>
    </location>
</feature>
<keyword evidence="5" id="KW-0687">Ribonucleoprotein</keyword>
<evidence type="ECO:0000256" key="7">
    <source>
        <dbReference type="SAM" id="MobiDB-lite"/>
    </source>
</evidence>
<evidence type="ECO:0000313" key="8">
    <source>
        <dbReference type="EMBL" id="KAK4538744.1"/>
    </source>
</evidence>
<proteinExistence type="inferred from homology"/>
<dbReference type="GO" id="GO:0034457">
    <property type="term" value="C:Mpp10 complex"/>
    <property type="evidence" value="ECO:0007669"/>
    <property type="project" value="InterPro"/>
</dbReference>
<dbReference type="PANTHER" id="PTHR17039">
    <property type="entry name" value="U3 SMALL NUCLEOLAR RIBONUCLEOPROTEIN PROTEIN MPP10"/>
    <property type="match status" value="1"/>
</dbReference>
<feature type="compositionally biased region" description="Acidic residues" evidence="7">
    <location>
        <begin position="257"/>
        <end position="268"/>
    </location>
</feature>
<evidence type="ECO:0000313" key="9">
    <source>
        <dbReference type="Proteomes" id="UP001301350"/>
    </source>
</evidence>
<feature type="compositionally biased region" description="Basic residues" evidence="7">
    <location>
        <begin position="626"/>
        <end position="638"/>
    </location>
</feature>
<dbReference type="GO" id="GO:0006364">
    <property type="term" value="P:rRNA processing"/>
    <property type="evidence" value="ECO:0007669"/>
    <property type="project" value="UniProtKB-KW"/>
</dbReference>
<keyword evidence="2" id="KW-0690">Ribosome biogenesis</keyword>
<reference evidence="8 9" key="1">
    <citation type="submission" date="2022-07" db="EMBL/GenBank/DDBJ databases">
        <title>Genome-wide signatures of adaptation to extreme environments.</title>
        <authorList>
            <person name="Cho C.H."/>
            <person name="Yoon H.S."/>
        </authorList>
    </citation>
    <scope>NUCLEOTIDE SEQUENCE [LARGE SCALE GENOMIC DNA]</scope>
    <source>
        <strain evidence="8 9">DBV 063 E5</strain>
    </source>
</reference>
<dbReference type="AlphaFoldDB" id="A0AAV9J345"/>
<dbReference type="GO" id="GO:0005732">
    <property type="term" value="C:sno(s)RNA-containing ribonucleoprotein complex"/>
    <property type="evidence" value="ECO:0007669"/>
    <property type="project" value="InterPro"/>
</dbReference>
<comment type="subcellular location">
    <subcellularLocation>
        <location evidence="1">Nucleus</location>
        <location evidence="1">Nucleolus</location>
    </subcellularLocation>
</comment>
<feature type="compositionally biased region" description="Acidic residues" evidence="7">
    <location>
        <begin position="224"/>
        <end position="248"/>
    </location>
</feature>
<evidence type="ECO:0000256" key="2">
    <source>
        <dbReference type="ARBA" id="ARBA00022517"/>
    </source>
</evidence>
<dbReference type="InterPro" id="IPR012173">
    <property type="entry name" value="Mpp10"/>
</dbReference>
<dbReference type="Pfam" id="PF04006">
    <property type="entry name" value="Mpp10"/>
    <property type="match status" value="2"/>
</dbReference>
<keyword evidence="3" id="KW-0698">rRNA processing</keyword>
<keyword evidence="9" id="KW-1185">Reference proteome</keyword>
<evidence type="ECO:0000256" key="3">
    <source>
        <dbReference type="ARBA" id="ARBA00022552"/>
    </source>
</evidence>
<dbReference type="Proteomes" id="UP001301350">
    <property type="component" value="Unassembled WGS sequence"/>
</dbReference>
<feature type="region of interest" description="Disordered" evidence="7">
    <location>
        <begin position="403"/>
        <end position="443"/>
    </location>
</feature>
<feature type="compositionally biased region" description="Basic and acidic residues" evidence="7">
    <location>
        <begin position="610"/>
        <end position="625"/>
    </location>
</feature>
<comment type="similarity">
    <text evidence="6">Belongs to the MPP10 family.</text>
</comment>
<evidence type="ECO:0000256" key="6">
    <source>
        <dbReference type="ARBA" id="ARBA00029455"/>
    </source>
</evidence>
<protein>
    <submittedName>
        <fullName evidence="8">Uncharacterized protein</fullName>
    </submittedName>
</protein>
<evidence type="ECO:0000256" key="5">
    <source>
        <dbReference type="ARBA" id="ARBA00023274"/>
    </source>
</evidence>
<organism evidence="8 9">
    <name type="scientific">Cyanidium caldarium</name>
    <name type="common">Red alga</name>
    <dbReference type="NCBI Taxonomy" id="2771"/>
    <lineage>
        <taxon>Eukaryota</taxon>
        <taxon>Rhodophyta</taxon>
        <taxon>Bangiophyceae</taxon>
        <taxon>Cyanidiales</taxon>
        <taxon>Cyanidiaceae</taxon>
        <taxon>Cyanidium</taxon>
    </lineage>
</organism>
<feature type="compositionally biased region" description="Acidic residues" evidence="7">
    <location>
        <begin position="162"/>
        <end position="179"/>
    </location>
</feature>
<feature type="compositionally biased region" description="Basic and acidic residues" evidence="7">
    <location>
        <begin position="349"/>
        <end position="368"/>
    </location>
</feature>
<dbReference type="PANTHER" id="PTHR17039:SF0">
    <property type="entry name" value="U3 SMALL NUCLEOLAR RIBONUCLEOPROTEIN PROTEIN MPP10"/>
    <property type="match status" value="1"/>
</dbReference>
<sequence length="780" mass="87005">MAGTEDRSQPVWWRQALAEMERLRSAAAAAAANDDDDEWPAADASTAAQCRALCKLFYDHAAGSPARGEEAPQRPWSVGPLSRLTVDGLDAEQIWQELVLRHGALLDSAKQWLTSRPPAKTLQRPSKRVRFSERLQETREFERDSDEEVGCVLPSFLLEEDWEELSGEYSDEDEEEWEEEDRHAAPGPRHRLQNGVADRENVDDGEGAASASEEEDAAVGGPSELDDEFFCEDEVDDAIEEMEREIDAEPAVSEDGMPSEEDDDDEVGDAPIYYRDFFDPPRARRSHRPTTSSAAKHQEERPESESSSDASDLSDAEPPADAQEEPQRLKLRGLLDREPPSGSSEGDGADDRTPFQRAREEAGRRAAELETFNVSDKPWTLRGEVTAAERPINSLLDAELEHDASAARRPRHRLVHGAEADAATEAEGDGNANDEAPLAEDTAALERRIRQRVAERAFDDVERRVRPDLQTSAADIARRQAQLRASQVSQEKSRIGLAEVYQAEREQPRGAAPATAGLDREHQGTEQLFVKLCRQLDALSHHVYTPVAEPTDTQAAPPRVPQDTVQLEEAAPTQLSASTITASVQAPQEVYRPPGGQALSATASAADSVPVRRSDAERTRSERRTLRNRLKRRQRKLQTQREAQQQRRRQALAWMRDQQVAESARQLAQMPKRYGRAAERSAAGQQLDQHEQHHRTLVEEQARYRDAEQRVDAERRIATGQVSGVRVRRGTDRSAAERKRRRPGDNAWDDGVNAGGGTGSRALYQQLQQQVRASLPSEKK</sequence>
<feature type="compositionally biased region" description="Low complexity" evidence="7">
    <location>
        <begin position="305"/>
        <end position="321"/>
    </location>
</feature>
<feature type="region of interest" description="Disordered" evidence="7">
    <location>
        <begin position="590"/>
        <end position="762"/>
    </location>
</feature>
<gene>
    <name evidence="8" type="ORF">CDCA_CDCA20G4769</name>
</gene>
<evidence type="ECO:0000256" key="4">
    <source>
        <dbReference type="ARBA" id="ARBA00023242"/>
    </source>
</evidence>
<dbReference type="GO" id="GO:0032040">
    <property type="term" value="C:small-subunit processome"/>
    <property type="evidence" value="ECO:0007669"/>
    <property type="project" value="TreeGrafter"/>
</dbReference>
<evidence type="ECO:0000256" key="1">
    <source>
        <dbReference type="ARBA" id="ARBA00004604"/>
    </source>
</evidence>